<evidence type="ECO:0000313" key="2">
    <source>
        <dbReference type="Proteomes" id="UP000059419"/>
    </source>
</evidence>
<dbReference type="EMBL" id="LN907827">
    <property type="protein sequence ID" value="CUU23354.1"/>
    <property type="molecule type" value="Genomic_DNA"/>
</dbReference>
<proteinExistence type="predicted"/>
<accession>A0A0U5KYI9</accession>
<gene>
    <name evidence="1" type="ORF">EM595_1118</name>
</gene>
<dbReference type="PATRIC" id="fig|1619313.3.peg.1160"/>
<dbReference type="AlphaFoldDB" id="A0A0U5KYI9"/>
<name>A0A0U5KYI9_9GAMM</name>
<sequence length="50" mass="6029">METFKCIQKKPWFIFGIFRRFLIIVFNSHSARLFSKALMHISNELTVIRL</sequence>
<reference evidence="2" key="1">
    <citation type="submission" date="2015-11" db="EMBL/GenBank/DDBJ databases">
        <authorList>
            <person name="Blom J."/>
        </authorList>
    </citation>
    <scope>NUCLEOTIDE SEQUENCE [LARGE SCALE GENOMIC DNA]</scope>
</reference>
<dbReference type="KEGG" id="ege:EM595_1118"/>
<keyword evidence="2" id="KW-1185">Reference proteome</keyword>
<dbReference type="Proteomes" id="UP000059419">
    <property type="component" value="Chromosome 1"/>
</dbReference>
<organism evidence="1 2">
    <name type="scientific">Duffyella gerundensis</name>
    <dbReference type="NCBI Taxonomy" id="1619313"/>
    <lineage>
        <taxon>Bacteria</taxon>
        <taxon>Pseudomonadati</taxon>
        <taxon>Pseudomonadota</taxon>
        <taxon>Gammaproteobacteria</taxon>
        <taxon>Enterobacterales</taxon>
        <taxon>Erwiniaceae</taxon>
        <taxon>Duffyella</taxon>
    </lineage>
</organism>
<protein>
    <submittedName>
        <fullName evidence="1">Uncharacterized protein</fullName>
    </submittedName>
</protein>
<evidence type="ECO:0000313" key="1">
    <source>
        <dbReference type="EMBL" id="CUU23354.1"/>
    </source>
</evidence>